<sequence>MPCLDLLSKIPRDFRLVVNYDPFEPAVEDIRIHGIWEAKNRARISTLNNAAEAIRNGWGYGPGECYRNVIGKAGLVIALEKAILNWDIQHSDPRVLKHFTQNLLFLCLNCCERYDTPSALDILEREQDDWLRPFRNVHTDLFEVLMTVDVPVGTRKGSEWQTISLFRRVLEFSGGKVDCGQHHFGLNYTTRQNAFICASFLDVSCSRPFGRFDPKEMQGALSKSKVFVELSVLSIPDIFEWSLRMMKITWYNAATDGTVFEQMFMSLVRVLYILNTSEETVRLLAEVLDKEASLLEPLDGVADQYCAGKLLG</sequence>
<name>A0A8H3PDR0_9LECA</name>
<gene>
    <name evidence="1" type="ORF">HETSPECPRED_001171</name>
</gene>
<dbReference type="Proteomes" id="UP000664521">
    <property type="component" value="Unassembled WGS sequence"/>
</dbReference>
<evidence type="ECO:0000313" key="1">
    <source>
        <dbReference type="EMBL" id="CAF9938702.1"/>
    </source>
</evidence>
<accession>A0A8H3PDR0</accession>
<proteinExistence type="predicted"/>
<dbReference type="AlphaFoldDB" id="A0A8H3PDR0"/>
<reference evidence="1" key="1">
    <citation type="submission" date="2021-03" db="EMBL/GenBank/DDBJ databases">
        <authorList>
            <person name="Tagirdzhanova G."/>
        </authorList>
    </citation>
    <scope>NUCLEOTIDE SEQUENCE</scope>
</reference>
<dbReference type="OrthoDB" id="5370596at2759"/>
<organism evidence="1 2">
    <name type="scientific">Heterodermia speciosa</name>
    <dbReference type="NCBI Taxonomy" id="116794"/>
    <lineage>
        <taxon>Eukaryota</taxon>
        <taxon>Fungi</taxon>
        <taxon>Dikarya</taxon>
        <taxon>Ascomycota</taxon>
        <taxon>Pezizomycotina</taxon>
        <taxon>Lecanoromycetes</taxon>
        <taxon>OSLEUM clade</taxon>
        <taxon>Lecanoromycetidae</taxon>
        <taxon>Caliciales</taxon>
        <taxon>Physciaceae</taxon>
        <taxon>Heterodermia</taxon>
    </lineage>
</organism>
<keyword evidence="2" id="KW-1185">Reference proteome</keyword>
<comment type="caution">
    <text evidence="1">The sequence shown here is derived from an EMBL/GenBank/DDBJ whole genome shotgun (WGS) entry which is preliminary data.</text>
</comment>
<dbReference type="EMBL" id="CAJPDS010000117">
    <property type="protein sequence ID" value="CAF9938702.1"/>
    <property type="molecule type" value="Genomic_DNA"/>
</dbReference>
<evidence type="ECO:0000313" key="2">
    <source>
        <dbReference type="Proteomes" id="UP000664521"/>
    </source>
</evidence>
<protein>
    <submittedName>
        <fullName evidence="1">Uncharacterized protein</fullName>
    </submittedName>
</protein>